<protein>
    <submittedName>
        <fullName evidence="1">Uncharacterized protein</fullName>
    </submittedName>
</protein>
<name>A0A822YLI6_NELNU</name>
<dbReference type="Proteomes" id="UP000607653">
    <property type="component" value="Unassembled WGS sequence"/>
</dbReference>
<comment type="caution">
    <text evidence="1">The sequence shown here is derived from an EMBL/GenBank/DDBJ whole genome shotgun (WGS) entry which is preliminary data.</text>
</comment>
<gene>
    <name evidence="1" type="ORF">HUJ06_012301</name>
</gene>
<evidence type="ECO:0000313" key="1">
    <source>
        <dbReference type="EMBL" id="DAD33450.1"/>
    </source>
</evidence>
<evidence type="ECO:0000313" key="2">
    <source>
        <dbReference type="Proteomes" id="UP000607653"/>
    </source>
</evidence>
<keyword evidence="2" id="KW-1185">Reference proteome</keyword>
<reference evidence="1 2" key="1">
    <citation type="journal article" date="2020" name="Mol. Biol. Evol.">
        <title>Distinct Expression and Methylation Patterns for Genes with Different Fates following a Single Whole-Genome Duplication in Flowering Plants.</title>
        <authorList>
            <person name="Shi T."/>
            <person name="Rahmani R.S."/>
            <person name="Gugger P.F."/>
            <person name="Wang M."/>
            <person name="Li H."/>
            <person name="Zhang Y."/>
            <person name="Li Z."/>
            <person name="Wang Q."/>
            <person name="Van de Peer Y."/>
            <person name="Marchal K."/>
            <person name="Chen J."/>
        </authorList>
    </citation>
    <scope>NUCLEOTIDE SEQUENCE [LARGE SCALE GENOMIC DNA]</scope>
    <source>
        <tissue evidence="1">Leaf</tissue>
    </source>
</reference>
<sequence length="115" mass="12843">MYHGEAAMKVNNSKLVFYAKQTKWMTCGENPKPPVLSVDGLDVLPPHGIAIRTHTAALVDPSWAIPRCSKAPTKNLTLGNYIFWEFATSDDCSMDQRVLICHLLSEIEGLDLRNK</sequence>
<dbReference type="EMBL" id="DUZY01000003">
    <property type="protein sequence ID" value="DAD33450.1"/>
    <property type="molecule type" value="Genomic_DNA"/>
</dbReference>
<organism evidence="1 2">
    <name type="scientific">Nelumbo nucifera</name>
    <name type="common">Sacred lotus</name>
    <dbReference type="NCBI Taxonomy" id="4432"/>
    <lineage>
        <taxon>Eukaryota</taxon>
        <taxon>Viridiplantae</taxon>
        <taxon>Streptophyta</taxon>
        <taxon>Embryophyta</taxon>
        <taxon>Tracheophyta</taxon>
        <taxon>Spermatophyta</taxon>
        <taxon>Magnoliopsida</taxon>
        <taxon>Proteales</taxon>
        <taxon>Nelumbonaceae</taxon>
        <taxon>Nelumbo</taxon>
    </lineage>
</organism>
<accession>A0A822YLI6</accession>
<dbReference type="AlphaFoldDB" id="A0A822YLI6"/>
<proteinExistence type="predicted"/>